<dbReference type="SUPFAM" id="SSF48498">
    <property type="entry name" value="Tetracyclin repressor-like, C-terminal domain"/>
    <property type="match status" value="1"/>
</dbReference>
<feature type="signal peptide" evidence="3">
    <location>
        <begin position="1"/>
        <end position="21"/>
    </location>
</feature>
<dbReference type="Pfam" id="PF00440">
    <property type="entry name" value="TetR_N"/>
    <property type="match status" value="1"/>
</dbReference>
<dbReference type="SUPFAM" id="SSF46689">
    <property type="entry name" value="Homeodomain-like"/>
    <property type="match status" value="1"/>
</dbReference>
<feature type="chain" id="PRO_5023149075" evidence="3">
    <location>
        <begin position="22"/>
        <end position="182"/>
    </location>
</feature>
<dbReference type="RefSeq" id="WP_147929783.1">
    <property type="nucleotide sequence ID" value="NZ_VOXD01000006.1"/>
</dbReference>
<organism evidence="5 6">
    <name type="scientific">Neolewinella aurantiaca</name>
    <dbReference type="NCBI Taxonomy" id="2602767"/>
    <lineage>
        <taxon>Bacteria</taxon>
        <taxon>Pseudomonadati</taxon>
        <taxon>Bacteroidota</taxon>
        <taxon>Saprospiria</taxon>
        <taxon>Saprospirales</taxon>
        <taxon>Lewinellaceae</taxon>
        <taxon>Neolewinella</taxon>
    </lineage>
</organism>
<dbReference type="PANTHER" id="PTHR30055">
    <property type="entry name" value="HTH-TYPE TRANSCRIPTIONAL REGULATOR RUTR"/>
    <property type="match status" value="1"/>
</dbReference>
<dbReference type="PRINTS" id="PR00455">
    <property type="entry name" value="HTHTETR"/>
</dbReference>
<evidence type="ECO:0000259" key="4">
    <source>
        <dbReference type="PROSITE" id="PS50977"/>
    </source>
</evidence>
<proteinExistence type="predicted"/>
<dbReference type="InterPro" id="IPR009057">
    <property type="entry name" value="Homeodomain-like_sf"/>
</dbReference>
<name>A0A5C7FYA4_9BACT</name>
<sequence length="182" mass="20319">MKRKNILDAAVKLLATNGLHATPMSAIAKAAGTGMGTIYNYFGTKEILINAIYVDIKQQQESLIPGFNPEESVKEQFERYYLTVTNFYLEHPGYYRVMDQLRGSPIITAESKLLGEKGIQPVIALLQQGQQEGLIKDFSMDELLQFISGTILAHLGWQLNSPGRNPSSLSNQLKMVWDAVKK</sequence>
<dbReference type="Gene3D" id="1.10.357.10">
    <property type="entry name" value="Tetracycline Repressor, domain 2"/>
    <property type="match status" value="1"/>
</dbReference>
<keyword evidence="6" id="KW-1185">Reference proteome</keyword>
<dbReference type="InterPro" id="IPR050109">
    <property type="entry name" value="HTH-type_TetR-like_transc_reg"/>
</dbReference>
<feature type="DNA-binding region" description="H-T-H motif" evidence="2">
    <location>
        <begin position="23"/>
        <end position="42"/>
    </location>
</feature>
<evidence type="ECO:0000256" key="2">
    <source>
        <dbReference type="PROSITE-ProRule" id="PRU00335"/>
    </source>
</evidence>
<gene>
    <name evidence="5" type="ORF">FUA23_05825</name>
</gene>
<evidence type="ECO:0000313" key="6">
    <source>
        <dbReference type="Proteomes" id="UP000321907"/>
    </source>
</evidence>
<feature type="domain" description="HTH tetR-type" evidence="4">
    <location>
        <begin position="1"/>
        <end position="60"/>
    </location>
</feature>
<comment type="caution">
    <text evidence="5">The sequence shown here is derived from an EMBL/GenBank/DDBJ whole genome shotgun (WGS) entry which is preliminary data.</text>
</comment>
<dbReference type="Proteomes" id="UP000321907">
    <property type="component" value="Unassembled WGS sequence"/>
</dbReference>
<dbReference type="PROSITE" id="PS50977">
    <property type="entry name" value="HTH_TETR_2"/>
    <property type="match status" value="1"/>
</dbReference>
<evidence type="ECO:0000256" key="1">
    <source>
        <dbReference type="ARBA" id="ARBA00023125"/>
    </source>
</evidence>
<dbReference type="AlphaFoldDB" id="A0A5C7FYA4"/>
<reference evidence="5 6" key="1">
    <citation type="submission" date="2019-08" db="EMBL/GenBank/DDBJ databases">
        <title>Lewinella sp. strain SSH13 Genome sequencing and assembly.</title>
        <authorList>
            <person name="Kim I."/>
        </authorList>
    </citation>
    <scope>NUCLEOTIDE SEQUENCE [LARGE SCALE GENOMIC DNA]</scope>
    <source>
        <strain evidence="5 6">SSH13</strain>
    </source>
</reference>
<dbReference type="InterPro" id="IPR036271">
    <property type="entry name" value="Tet_transcr_reg_TetR-rel_C_sf"/>
</dbReference>
<accession>A0A5C7FYA4</accession>
<keyword evidence="1 2" id="KW-0238">DNA-binding</keyword>
<dbReference type="EMBL" id="VOXD01000006">
    <property type="protein sequence ID" value="TXF90611.1"/>
    <property type="molecule type" value="Genomic_DNA"/>
</dbReference>
<dbReference type="OrthoDB" id="6430772at2"/>
<dbReference type="GO" id="GO:0003677">
    <property type="term" value="F:DNA binding"/>
    <property type="evidence" value="ECO:0007669"/>
    <property type="project" value="UniProtKB-UniRule"/>
</dbReference>
<protein>
    <submittedName>
        <fullName evidence="5">TetR/AcrR family transcriptional regulator</fullName>
    </submittedName>
</protein>
<evidence type="ECO:0000313" key="5">
    <source>
        <dbReference type="EMBL" id="TXF90611.1"/>
    </source>
</evidence>
<dbReference type="InterPro" id="IPR001647">
    <property type="entry name" value="HTH_TetR"/>
</dbReference>
<evidence type="ECO:0000256" key="3">
    <source>
        <dbReference type="SAM" id="SignalP"/>
    </source>
</evidence>
<keyword evidence="3" id="KW-0732">Signal</keyword>